<comment type="caution">
    <text evidence="1">The sequence shown here is derived from an EMBL/GenBank/DDBJ whole genome shotgun (WGS) entry which is preliminary data.</text>
</comment>
<accession>A0ACB8A146</accession>
<keyword evidence="2" id="KW-1185">Reference proteome</keyword>
<dbReference type="EMBL" id="MU267945">
    <property type="protein sequence ID" value="KAH7907040.1"/>
    <property type="molecule type" value="Genomic_DNA"/>
</dbReference>
<proteinExistence type="predicted"/>
<evidence type="ECO:0000313" key="2">
    <source>
        <dbReference type="Proteomes" id="UP000790377"/>
    </source>
</evidence>
<reference evidence="1" key="1">
    <citation type="journal article" date="2021" name="New Phytol.">
        <title>Evolutionary innovations through gain and loss of genes in the ectomycorrhizal Boletales.</title>
        <authorList>
            <person name="Wu G."/>
            <person name="Miyauchi S."/>
            <person name="Morin E."/>
            <person name="Kuo A."/>
            <person name="Drula E."/>
            <person name="Varga T."/>
            <person name="Kohler A."/>
            <person name="Feng B."/>
            <person name="Cao Y."/>
            <person name="Lipzen A."/>
            <person name="Daum C."/>
            <person name="Hundley H."/>
            <person name="Pangilinan J."/>
            <person name="Johnson J."/>
            <person name="Barry K."/>
            <person name="LaButti K."/>
            <person name="Ng V."/>
            <person name="Ahrendt S."/>
            <person name="Min B."/>
            <person name="Choi I.G."/>
            <person name="Park H."/>
            <person name="Plett J.M."/>
            <person name="Magnuson J."/>
            <person name="Spatafora J.W."/>
            <person name="Nagy L.G."/>
            <person name="Henrissat B."/>
            <person name="Grigoriev I.V."/>
            <person name="Yang Z.L."/>
            <person name="Xu J."/>
            <person name="Martin F.M."/>
        </authorList>
    </citation>
    <scope>NUCLEOTIDE SEQUENCE</scope>
    <source>
        <strain evidence="1">ATCC 28755</strain>
    </source>
</reference>
<protein>
    <submittedName>
        <fullName evidence="1">Uncharacterized protein</fullName>
    </submittedName>
</protein>
<evidence type="ECO:0000313" key="1">
    <source>
        <dbReference type="EMBL" id="KAH7907040.1"/>
    </source>
</evidence>
<organism evidence="1 2">
    <name type="scientific">Hygrophoropsis aurantiaca</name>
    <dbReference type="NCBI Taxonomy" id="72124"/>
    <lineage>
        <taxon>Eukaryota</taxon>
        <taxon>Fungi</taxon>
        <taxon>Dikarya</taxon>
        <taxon>Basidiomycota</taxon>
        <taxon>Agaricomycotina</taxon>
        <taxon>Agaricomycetes</taxon>
        <taxon>Agaricomycetidae</taxon>
        <taxon>Boletales</taxon>
        <taxon>Coniophorineae</taxon>
        <taxon>Hygrophoropsidaceae</taxon>
        <taxon>Hygrophoropsis</taxon>
    </lineage>
</organism>
<dbReference type="Proteomes" id="UP000790377">
    <property type="component" value="Unassembled WGS sequence"/>
</dbReference>
<sequence length="264" mass="28536">MGRLFAGLATMTNSDAKLDRFPLVRYVPIPVTGGLDSITGALDSQWEESNLPDVYLESHHARCYYCYSEFDLPRSTSSPSAKQDAEYKPLRQLSCAHVFHKQCIDEWLEKHTECPLCRARVFDISPSESLSKPPLRLPVPMISSLPSSTSSIALLPRTPSSLASQHSGLSLPPALILPSASNAAVVVSPPQAASSSSRSSLVLPIPSPRASDSSPSLAAPVSLPPRLAAAPPTIQNRPPGRMHRFFSKVKRTVDPRPRLRGPAA</sequence>
<name>A0ACB8A146_9AGAM</name>
<gene>
    <name evidence="1" type="ORF">BJ138DRAFT_544375</name>
</gene>